<dbReference type="RefSeq" id="WP_195130691.1">
    <property type="nucleotide sequence ID" value="NZ_JADLQX010000012.1"/>
</dbReference>
<protein>
    <submittedName>
        <fullName evidence="1">Uncharacterized protein</fullName>
    </submittedName>
</protein>
<dbReference type="EMBL" id="JADLQX010000012">
    <property type="protein sequence ID" value="MBF6299423.1"/>
    <property type="molecule type" value="Genomic_DNA"/>
</dbReference>
<accession>A0ABS0CS11</accession>
<evidence type="ECO:0000313" key="1">
    <source>
        <dbReference type="EMBL" id="MBF6299423.1"/>
    </source>
</evidence>
<evidence type="ECO:0000313" key="2">
    <source>
        <dbReference type="Proteomes" id="UP000702209"/>
    </source>
</evidence>
<proteinExistence type="predicted"/>
<comment type="caution">
    <text evidence="1">The sequence shown here is derived from an EMBL/GenBank/DDBJ whole genome shotgun (WGS) entry which is preliminary data.</text>
</comment>
<keyword evidence="2" id="KW-1185">Reference proteome</keyword>
<gene>
    <name evidence="1" type="ORF">IU459_18020</name>
</gene>
<name>A0ABS0CS11_9NOCA</name>
<dbReference type="Proteomes" id="UP000702209">
    <property type="component" value="Unassembled WGS sequence"/>
</dbReference>
<sequence length="98" mass="10686">MAIDIILQAQDHSPIASADPDPAGILGDLCGEAPQGTLLQAIHPHADTMFNAYQLKTLVTEIDTMLARSESHRPVWEGLRSLAIEAIQCRGYLWFSGD</sequence>
<organism evidence="1 2">
    <name type="scientific">Nocardia amamiensis</name>
    <dbReference type="NCBI Taxonomy" id="404578"/>
    <lineage>
        <taxon>Bacteria</taxon>
        <taxon>Bacillati</taxon>
        <taxon>Actinomycetota</taxon>
        <taxon>Actinomycetes</taxon>
        <taxon>Mycobacteriales</taxon>
        <taxon>Nocardiaceae</taxon>
        <taxon>Nocardia</taxon>
    </lineage>
</organism>
<reference evidence="1 2" key="1">
    <citation type="submission" date="2020-10" db="EMBL/GenBank/DDBJ databases">
        <title>Identification of Nocardia species via Next-generation sequencing and recognition of intraspecies genetic diversity.</title>
        <authorList>
            <person name="Li P."/>
            <person name="Li P."/>
            <person name="Lu B."/>
        </authorList>
    </citation>
    <scope>NUCLEOTIDE SEQUENCE [LARGE SCALE GENOMIC DNA]</scope>
    <source>
        <strain evidence="1 2">BJ06-0157</strain>
    </source>
</reference>